<dbReference type="GO" id="GO:0009423">
    <property type="term" value="P:chorismate biosynthetic process"/>
    <property type="evidence" value="ECO:0007669"/>
    <property type="project" value="UniProtKB-UniPathway"/>
</dbReference>
<dbReference type="PANTHER" id="PTHR21085">
    <property type="entry name" value="CHORISMATE SYNTHASE"/>
    <property type="match status" value="1"/>
</dbReference>
<comment type="catalytic activity">
    <reaction evidence="7">
        <text>5-O-(1-carboxyvinyl)-3-phosphoshikimate = chorismate + phosphate</text>
        <dbReference type="Rhea" id="RHEA:21020"/>
        <dbReference type="ChEBI" id="CHEBI:29748"/>
        <dbReference type="ChEBI" id="CHEBI:43474"/>
        <dbReference type="ChEBI" id="CHEBI:57701"/>
        <dbReference type="EC" id="4.2.3.5"/>
    </reaction>
</comment>
<dbReference type="Pfam" id="PF01264">
    <property type="entry name" value="Chorismate_synt"/>
    <property type="match status" value="1"/>
</dbReference>
<dbReference type="Proteomes" id="UP000092445">
    <property type="component" value="Unassembled WGS sequence"/>
</dbReference>
<dbReference type="NCBIfam" id="NF003793">
    <property type="entry name" value="PRK05382.1"/>
    <property type="match status" value="1"/>
</dbReference>
<dbReference type="GO" id="GO:0008652">
    <property type="term" value="P:amino acid biosynthetic process"/>
    <property type="evidence" value="ECO:0007669"/>
    <property type="project" value="UniProtKB-KW"/>
</dbReference>
<dbReference type="CDD" id="cd07304">
    <property type="entry name" value="Chorismate_synthase"/>
    <property type="match status" value="1"/>
</dbReference>
<dbReference type="PROSITE" id="PS00788">
    <property type="entry name" value="CHORISMATE_SYNTHASE_2"/>
    <property type="match status" value="1"/>
</dbReference>
<dbReference type="Gene3D" id="3.60.150.10">
    <property type="entry name" value="Chorismate synthase AroC"/>
    <property type="match status" value="1"/>
</dbReference>
<dbReference type="NCBIfam" id="TIGR00033">
    <property type="entry name" value="aroC"/>
    <property type="match status" value="1"/>
</dbReference>
<evidence type="ECO:0000256" key="5">
    <source>
        <dbReference type="ARBA" id="ARBA00023141"/>
    </source>
</evidence>
<dbReference type="EC" id="4.2.3.5" evidence="3 7"/>
<comment type="cofactor">
    <cofactor evidence="7">
        <name>FMNH2</name>
        <dbReference type="ChEBI" id="CHEBI:57618"/>
    </cofactor>
    <text evidence="7">Reduced FMN (FMNH(2)).</text>
</comment>
<dbReference type="InterPro" id="IPR020541">
    <property type="entry name" value="Chorismate_synthase_CS"/>
</dbReference>
<evidence type="ECO:0000256" key="7">
    <source>
        <dbReference type="RuleBase" id="RU000605"/>
    </source>
</evidence>
<proteinExistence type="inferred from homology"/>
<comment type="pathway">
    <text evidence="1 7">Metabolic intermediate biosynthesis; chorismate biosynthesis; chorismate from D-erythrose 4-phosphate and phosphoenolpyruvate: step 7/7.</text>
</comment>
<dbReference type="HAMAP" id="MF_00300">
    <property type="entry name" value="Chorismate_synth"/>
    <property type="match status" value="1"/>
</dbReference>
<dbReference type="VEuPathDB" id="VectorBase:GPAI000607"/>
<dbReference type="UniPathway" id="UPA00053">
    <property type="reaction ID" value="UER00090"/>
</dbReference>
<dbReference type="PROSITE" id="PS00787">
    <property type="entry name" value="CHORISMATE_SYNTHASE_1"/>
    <property type="match status" value="1"/>
</dbReference>
<reference evidence="8" key="2">
    <citation type="submission" date="2020-05" db="UniProtKB">
        <authorList>
            <consortium name="EnsemblMetazoa"/>
        </authorList>
    </citation>
    <scope>IDENTIFICATION</scope>
    <source>
        <strain evidence="8">IAEA</strain>
    </source>
</reference>
<keyword evidence="9" id="KW-1185">Reference proteome</keyword>
<evidence type="ECO:0000313" key="9">
    <source>
        <dbReference type="Proteomes" id="UP000092445"/>
    </source>
</evidence>
<dbReference type="SUPFAM" id="SSF103263">
    <property type="entry name" value="Chorismate synthase, AroC"/>
    <property type="match status" value="1"/>
</dbReference>
<dbReference type="STRING" id="7398.A0A1A9Z0X6"/>
<keyword evidence="5 7" id="KW-0057">Aromatic amino acid biosynthesis</keyword>
<organism evidence="8 9">
    <name type="scientific">Glossina pallidipes</name>
    <name type="common">Tsetse fly</name>
    <dbReference type="NCBI Taxonomy" id="7398"/>
    <lineage>
        <taxon>Eukaryota</taxon>
        <taxon>Metazoa</taxon>
        <taxon>Ecdysozoa</taxon>
        <taxon>Arthropoda</taxon>
        <taxon>Hexapoda</taxon>
        <taxon>Insecta</taxon>
        <taxon>Pterygota</taxon>
        <taxon>Neoptera</taxon>
        <taxon>Endopterygota</taxon>
        <taxon>Diptera</taxon>
        <taxon>Brachycera</taxon>
        <taxon>Muscomorpha</taxon>
        <taxon>Hippoboscoidea</taxon>
        <taxon>Glossinidae</taxon>
        <taxon>Glossina</taxon>
    </lineage>
</organism>
<protein>
    <recommendedName>
        <fullName evidence="3 7">Chorismate synthase</fullName>
        <ecNumber evidence="3 7">4.2.3.5</ecNumber>
    </recommendedName>
</protein>
<dbReference type="InterPro" id="IPR035904">
    <property type="entry name" value="Chorismate_synth_AroC_sf"/>
</dbReference>
<dbReference type="EnsemblMetazoa" id="GPAI000607-RA">
    <property type="protein sequence ID" value="GPAI000607-PA"/>
    <property type="gene ID" value="GPAI000607"/>
</dbReference>
<dbReference type="GO" id="GO:0004107">
    <property type="term" value="F:chorismate synthase activity"/>
    <property type="evidence" value="ECO:0007669"/>
    <property type="project" value="UniProtKB-EC"/>
</dbReference>
<evidence type="ECO:0000256" key="4">
    <source>
        <dbReference type="ARBA" id="ARBA00022605"/>
    </source>
</evidence>
<dbReference type="PROSITE" id="PS00789">
    <property type="entry name" value="CHORISMATE_SYNTHASE_3"/>
    <property type="match status" value="1"/>
</dbReference>
<evidence type="ECO:0000256" key="3">
    <source>
        <dbReference type="ARBA" id="ARBA00013036"/>
    </source>
</evidence>
<comment type="similarity">
    <text evidence="2 7">Belongs to the chorismate synthase family.</text>
</comment>
<evidence type="ECO:0000256" key="1">
    <source>
        <dbReference type="ARBA" id="ARBA00005044"/>
    </source>
</evidence>
<keyword evidence="4 7" id="KW-0028">Amino-acid biosynthesis</keyword>
<dbReference type="InterPro" id="IPR000453">
    <property type="entry name" value="Chorismate_synth"/>
</dbReference>
<dbReference type="PIRSF" id="PIRSF001456">
    <property type="entry name" value="Chorismate_synth"/>
    <property type="match status" value="1"/>
</dbReference>
<dbReference type="GO" id="GO:0009073">
    <property type="term" value="P:aromatic amino acid family biosynthetic process"/>
    <property type="evidence" value="ECO:0007669"/>
    <property type="project" value="UniProtKB-KW"/>
</dbReference>
<accession>A0A1A9Z0X6</accession>
<evidence type="ECO:0000256" key="2">
    <source>
        <dbReference type="ARBA" id="ARBA00008014"/>
    </source>
</evidence>
<dbReference type="GO" id="GO:0010181">
    <property type="term" value="F:FMN binding"/>
    <property type="evidence" value="ECO:0007669"/>
    <property type="project" value="TreeGrafter"/>
</dbReference>
<sequence>MSGNSIGTILRLTTFGESHGIAIGGILDGVPPKMPISKKEIQKELNKRRPGSSKYTSERKEKDLIEIFSGVFHGYTTGTSIGLIIKNQDHKPQDYFDLKNVYRPNHADFSYFKKYGIRDYRGGGRASARETAIRVAAGAIAKKYLRKKYNLKITGFLKQIGNIKCANIDLKQVAKNKLFCPDYNCLPLIINFIKNLKKTGDSIGAKIGIFIENVPIGLGEPVFDKLDAELAHSLMSINAVKGVEIGDGFKCVTQYGSTSYDEITSQGFKKNHSGGILGGISTGQNILISLAIKPTSSINIPVKTINTYGDHTTICTRGRHDPCIGIRAIPVAEAMVALTLMDHDLRNKAQCK</sequence>
<keyword evidence="6 7" id="KW-0456">Lyase</keyword>
<evidence type="ECO:0000256" key="6">
    <source>
        <dbReference type="ARBA" id="ARBA00023239"/>
    </source>
</evidence>
<evidence type="ECO:0000313" key="8">
    <source>
        <dbReference type="EnsemblMetazoa" id="GPAI000607-PA"/>
    </source>
</evidence>
<name>A0A1A9Z0X6_GLOPL</name>
<dbReference type="GO" id="GO:0005829">
    <property type="term" value="C:cytosol"/>
    <property type="evidence" value="ECO:0007669"/>
    <property type="project" value="TreeGrafter"/>
</dbReference>
<dbReference type="PANTHER" id="PTHR21085:SF0">
    <property type="entry name" value="CHORISMATE SYNTHASE"/>
    <property type="match status" value="1"/>
</dbReference>
<reference evidence="9" key="1">
    <citation type="submission" date="2014-03" db="EMBL/GenBank/DDBJ databases">
        <authorList>
            <person name="Aksoy S."/>
            <person name="Warren W."/>
            <person name="Wilson R.K."/>
        </authorList>
    </citation>
    <scope>NUCLEOTIDE SEQUENCE [LARGE SCALE GENOMIC DNA]</scope>
    <source>
        <strain evidence="9">IAEA</strain>
    </source>
</reference>
<dbReference type="AlphaFoldDB" id="A0A1A9Z0X6"/>